<dbReference type="EMBL" id="LNQB01000099">
    <property type="protein sequence ID" value="OAP35726.1"/>
    <property type="molecule type" value="Genomic_DNA"/>
</dbReference>
<sequence>MADQAIATRNVPLAGRRGGSPAAILTPADPASRIALRAGAEAVSALSAALGVTLPVRPKTSASTGRRHALWLGPDEWLVIDEDNADLMAAAASSGVVHSAVDVSHRNTAVIVSGPGAEVAINSGCPQDLSLAIFPVGACSRTIFGKAEIVLFRTAEDTFRVECWRSFSPFVFGLLSEGAEDAAY</sequence>
<dbReference type="Pfam" id="PF04268">
    <property type="entry name" value="SoxG"/>
    <property type="match status" value="1"/>
</dbReference>
<dbReference type="RefSeq" id="WP_066878729.1">
    <property type="nucleotide sequence ID" value="NZ_LNQB01000099.1"/>
</dbReference>
<dbReference type="Gene3D" id="3.30.1360.120">
    <property type="entry name" value="Probable tRNA modification gtpase trme, domain 1"/>
    <property type="match status" value="1"/>
</dbReference>
<dbReference type="SUPFAM" id="SSF103025">
    <property type="entry name" value="Folate-binding domain"/>
    <property type="match status" value="1"/>
</dbReference>
<dbReference type="GO" id="GO:0008115">
    <property type="term" value="F:sarcosine oxidase activity"/>
    <property type="evidence" value="ECO:0007669"/>
    <property type="project" value="InterPro"/>
</dbReference>
<dbReference type="Proteomes" id="UP000078507">
    <property type="component" value="Unassembled WGS sequence"/>
</dbReference>
<dbReference type="NCBIfam" id="TIGR01375">
    <property type="entry name" value="soxG"/>
    <property type="match status" value="1"/>
</dbReference>
<protein>
    <submittedName>
        <fullName evidence="1">Sarcosine oxidase subunit gamma</fullName>
    </submittedName>
</protein>
<organism evidence="1 2">
    <name type="scientific">Sinorhizobium saheli</name>
    <dbReference type="NCBI Taxonomy" id="36856"/>
    <lineage>
        <taxon>Bacteria</taxon>
        <taxon>Pseudomonadati</taxon>
        <taxon>Pseudomonadota</taxon>
        <taxon>Alphaproteobacteria</taxon>
        <taxon>Hyphomicrobiales</taxon>
        <taxon>Rhizobiaceae</taxon>
        <taxon>Sinorhizobium/Ensifer group</taxon>
        <taxon>Sinorhizobium</taxon>
    </lineage>
</organism>
<name>A0A178XKI3_SINSA</name>
<keyword evidence="2" id="KW-1185">Reference proteome</keyword>
<proteinExistence type="predicted"/>
<dbReference type="GO" id="GO:1901053">
    <property type="term" value="P:sarcosine catabolic process"/>
    <property type="evidence" value="ECO:0007669"/>
    <property type="project" value="InterPro"/>
</dbReference>
<comment type="caution">
    <text evidence="1">The sequence shown here is derived from an EMBL/GenBank/DDBJ whole genome shotgun (WGS) entry which is preliminary data.</text>
</comment>
<gene>
    <name evidence="1" type="ORF">ATB98_02420</name>
</gene>
<dbReference type="InterPro" id="IPR007375">
    <property type="entry name" value="SoxG"/>
</dbReference>
<reference evidence="1 2" key="1">
    <citation type="submission" date="2015-11" db="EMBL/GenBank/DDBJ databases">
        <title>Ensifer anhuiense sp. nov., an effective nitrogen fixation bacterium with Glycine soja.</title>
        <authorList>
            <person name="Yan H."/>
            <person name="Chen W."/>
        </authorList>
    </citation>
    <scope>NUCLEOTIDE SEQUENCE [LARGE SCALE GENOMIC DNA]</scope>
    <source>
        <strain evidence="1 2">LMG 7837</strain>
    </source>
</reference>
<dbReference type="InterPro" id="IPR027266">
    <property type="entry name" value="TrmE/GcvT-like"/>
</dbReference>
<dbReference type="InterPro" id="IPR006280">
    <property type="entry name" value="SoxG_het"/>
</dbReference>
<evidence type="ECO:0000313" key="2">
    <source>
        <dbReference type="Proteomes" id="UP000078507"/>
    </source>
</evidence>
<dbReference type="AlphaFoldDB" id="A0A178XKI3"/>
<accession>A0A178XKI3</accession>
<dbReference type="Gene3D" id="3.30.70.1520">
    <property type="entry name" value="Heterotetrameric sarcosine oxidase"/>
    <property type="match status" value="1"/>
</dbReference>
<dbReference type="STRING" id="36856.ATB98_02420"/>
<evidence type="ECO:0000313" key="1">
    <source>
        <dbReference type="EMBL" id="OAP35726.1"/>
    </source>
</evidence>